<feature type="region of interest" description="Disordered" evidence="1">
    <location>
        <begin position="55"/>
        <end position="200"/>
    </location>
</feature>
<dbReference type="AlphaFoldDB" id="A0A4Z2G7Z5"/>
<evidence type="ECO:0000313" key="3">
    <source>
        <dbReference type="Proteomes" id="UP000314294"/>
    </source>
</evidence>
<reference evidence="2 3" key="1">
    <citation type="submission" date="2019-03" db="EMBL/GenBank/DDBJ databases">
        <title>First draft genome of Liparis tanakae, snailfish: a comprehensive survey of snailfish specific genes.</title>
        <authorList>
            <person name="Kim W."/>
            <person name="Song I."/>
            <person name="Jeong J.-H."/>
            <person name="Kim D."/>
            <person name="Kim S."/>
            <person name="Ryu S."/>
            <person name="Song J.Y."/>
            <person name="Lee S.K."/>
        </authorList>
    </citation>
    <scope>NUCLEOTIDE SEQUENCE [LARGE SCALE GENOMIC DNA]</scope>
    <source>
        <tissue evidence="2">Muscle</tissue>
    </source>
</reference>
<dbReference type="EMBL" id="SRLO01000684">
    <property type="protein sequence ID" value="TNN48722.1"/>
    <property type="molecule type" value="Genomic_DNA"/>
</dbReference>
<sequence>MYSCQVTSHLLVSGGQTSIMPPLKGPAYLKHSGAVALHIALFVLVAWRNERQKEVKSWRSTEGGERRGRGLLQPGPRERKGGGASCSLDQGGEEEKGAGHLKPAPRERKKWAGPLEACTEEGKKKRGRGLPKPAPRRERRKGGGASRSLHRGGKEEKGAGPSEACTEMCLASRKTDHRAKAPQSESDARKKPPSSRSGRFRETLGVSHFKEHDYRLVFFWSLVLGVLSWESRLRRTAGRDNGRTVFLRLDQQLT</sequence>
<dbReference type="Proteomes" id="UP000314294">
    <property type="component" value="Unassembled WGS sequence"/>
</dbReference>
<gene>
    <name evidence="2" type="ORF">EYF80_041090</name>
</gene>
<protein>
    <submittedName>
        <fullName evidence="2">Uncharacterized protein</fullName>
    </submittedName>
</protein>
<name>A0A4Z2G7Z5_9TELE</name>
<accession>A0A4Z2G7Z5</accession>
<feature type="compositionally biased region" description="Basic and acidic residues" evidence="1">
    <location>
        <begin position="55"/>
        <end position="68"/>
    </location>
</feature>
<organism evidence="2 3">
    <name type="scientific">Liparis tanakae</name>
    <name type="common">Tanaka's snailfish</name>
    <dbReference type="NCBI Taxonomy" id="230148"/>
    <lineage>
        <taxon>Eukaryota</taxon>
        <taxon>Metazoa</taxon>
        <taxon>Chordata</taxon>
        <taxon>Craniata</taxon>
        <taxon>Vertebrata</taxon>
        <taxon>Euteleostomi</taxon>
        <taxon>Actinopterygii</taxon>
        <taxon>Neopterygii</taxon>
        <taxon>Teleostei</taxon>
        <taxon>Neoteleostei</taxon>
        <taxon>Acanthomorphata</taxon>
        <taxon>Eupercaria</taxon>
        <taxon>Perciformes</taxon>
        <taxon>Cottioidei</taxon>
        <taxon>Cottales</taxon>
        <taxon>Liparidae</taxon>
        <taxon>Liparis</taxon>
    </lineage>
</organism>
<evidence type="ECO:0000313" key="2">
    <source>
        <dbReference type="EMBL" id="TNN48722.1"/>
    </source>
</evidence>
<proteinExistence type="predicted"/>
<comment type="caution">
    <text evidence="2">The sequence shown here is derived from an EMBL/GenBank/DDBJ whole genome shotgun (WGS) entry which is preliminary data.</text>
</comment>
<keyword evidence="3" id="KW-1185">Reference proteome</keyword>
<evidence type="ECO:0000256" key="1">
    <source>
        <dbReference type="SAM" id="MobiDB-lite"/>
    </source>
</evidence>